<feature type="region of interest" description="Disordered" evidence="1">
    <location>
        <begin position="92"/>
        <end position="128"/>
    </location>
</feature>
<evidence type="ECO:0000256" key="1">
    <source>
        <dbReference type="SAM" id="MobiDB-lite"/>
    </source>
</evidence>
<feature type="region of interest" description="Disordered" evidence="1">
    <location>
        <begin position="1"/>
        <end position="23"/>
    </location>
</feature>
<dbReference type="PANTHER" id="PTHR37721:SF1">
    <property type="entry name" value="OS05G0464200 PROTEIN"/>
    <property type="match status" value="1"/>
</dbReference>
<organism evidence="2 3">
    <name type="scientific">Malus domestica</name>
    <name type="common">Apple</name>
    <name type="synonym">Pyrus malus</name>
    <dbReference type="NCBI Taxonomy" id="3750"/>
    <lineage>
        <taxon>Eukaryota</taxon>
        <taxon>Viridiplantae</taxon>
        <taxon>Streptophyta</taxon>
        <taxon>Embryophyta</taxon>
        <taxon>Tracheophyta</taxon>
        <taxon>Spermatophyta</taxon>
        <taxon>Magnoliopsida</taxon>
        <taxon>eudicotyledons</taxon>
        <taxon>Gunneridae</taxon>
        <taxon>Pentapetalae</taxon>
        <taxon>rosids</taxon>
        <taxon>fabids</taxon>
        <taxon>Rosales</taxon>
        <taxon>Rosaceae</taxon>
        <taxon>Amygdaloideae</taxon>
        <taxon>Maleae</taxon>
        <taxon>Malus</taxon>
    </lineage>
</organism>
<dbReference type="EMBL" id="RDQH01000329">
    <property type="protein sequence ID" value="RXI04492.1"/>
    <property type="molecule type" value="Genomic_DNA"/>
</dbReference>
<proteinExistence type="predicted"/>
<sequence length="128" mass="13481">MATASSTPKEKKTTTLPPRRGKIKGKIFRILVKAVIKMASKLGARRNNRKEGGRNSASVTPPPSAYNSDANSGIRQIKLQIFGNMVKAVSNMTSKPGAQGKNRGEGGGDSASTTPSPSAYNSYANSDI</sequence>
<dbReference type="PANTHER" id="PTHR37721">
    <property type="entry name" value="OS05G0464200 PROTEIN"/>
    <property type="match status" value="1"/>
</dbReference>
<name>A0A498KFX1_MALDO</name>
<feature type="region of interest" description="Disordered" evidence="1">
    <location>
        <begin position="41"/>
        <end position="72"/>
    </location>
</feature>
<feature type="compositionally biased region" description="Polar residues" evidence="1">
    <location>
        <begin position="110"/>
        <end position="128"/>
    </location>
</feature>
<evidence type="ECO:0000313" key="2">
    <source>
        <dbReference type="EMBL" id="RXI04492.1"/>
    </source>
</evidence>
<dbReference type="Proteomes" id="UP000290289">
    <property type="component" value="Chromosome 3"/>
</dbReference>
<keyword evidence="3" id="KW-1185">Reference proteome</keyword>
<reference evidence="2 3" key="1">
    <citation type="submission" date="2018-10" db="EMBL/GenBank/DDBJ databases">
        <title>A high-quality apple genome assembly.</title>
        <authorList>
            <person name="Hu J."/>
        </authorList>
    </citation>
    <scope>NUCLEOTIDE SEQUENCE [LARGE SCALE GENOMIC DNA]</scope>
    <source>
        <strain evidence="3">cv. HFTH1</strain>
        <tissue evidence="2">Young leaf</tissue>
    </source>
</reference>
<accession>A0A498KFX1</accession>
<protein>
    <submittedName>
        <fullName evidence="2">Uncharacterized protein</fullName>
    </submittedName>
</protein>
<dbReference type="AlphaFoldDB" id="A0A498KFX1"/>
<comment type="caution">
    <text evidence="2">The sequence shown here is derived from an EMBL/GenBank/DDBJ whole genome shotgun (WGS) entry which is preliminary data.</text>
</comment>
<feature type="compositionally biased region" description="Polar residues" evidence="1">
    <location>
        <begin position="55"/>
        <end position="72"/>
    </location>
</feature>
<evidence type="ECO:0000313" key="3">
    <source>
        <dbReference type="Proteomes" id="UP000290289"/>
    </source>
</evidence>
<gene>
    <name evidence="2" type="ORF">DVH24_038766</name>
</gene>